<feature type="domain" description="4Fe-4S ferredoxin-type" evidence="11">
    <location>
        <begin position="147"/>
        <end position="177"/>
    </location>
</feature>
<dbReference type="InterPro" id="IPR001041">
    <property type="entry name" value="2Fe-2S_ferredoxin-type"/>
</dbReference>
<feature type="domain" description="4Fe-4S ferredoxin-type" evidence="11">
    <location>
        <begin position="190"/>
        <end position="219"/>
    </location>
</feature>
<dbReference type="PROSITE" id="PS51669">
    <property type="entry name" value="4FE4S_MOW_BIS_MGD"/>
    <property type="match status" value="1"/>
</dbReference>
<dbReference type="SUPFAM" id="SSF54292">
    <property type="entry name" value="2Fe-2S ferredoxin-like"/>
    <property type="match status" value="1"/>
</dbReference>
<name>A0A7X8TU22_9VIBR</name>
<dbReference type="SUPFAM" id="SSF54862">
    <property type="entry name" value="4Fe-4S ferredoxins"/>
    <property type="match status" value="1"/>
</dbReference>
<dbReference type="InterPro" id="IPR041925">
    <property type="entry name" value="CT_Formate-Dh_H"/>
</dbReference>
<proteinExistence type="inferred from homology"/>
<keyword evidence="7" id="KW-0560">Oxidoreductase</keyword>
<evidence type="ECO:0000313" key="14">
    <source>
        <dbReference type="Proteomes" id="UP000535589"/>
    </source>
</evidence>
<evidence type="ECO:0000256" key="9">
    <source>
        <dbReference type="ARBA" id="ARBA00023014"/>
    </source>
</evidence>
<evidence type="ECO:0000256" key="1">
    <source>
        <dbReference type="ARBA" id="ARBA00001942"/>
    </source>
</evidence>
<dbReference type="NCBIfam" id="TIGR01591">
    <property type="entry name" value="Fdh-alpha"/>
    <property type="match status" value="1"/>
</dbReference>
<evidence type="ECO:0000256" key="3">
    <source>
        <dbReference type="ARBA" id="ARBA00022485"/>
    </source>
</evidence>
<keyword evidence="8" id="KW-0408">Iron</keyword>
<dbReference type="GO" id="GO:0022904">
    <property type="term" value="P:respiratory electron transport chain"/>
    <property type="evidence" value="ECO:0007669"/>
    <property type="project" value="TreeGrafter"/>
</dbReference>
<dbReference type="Proteomes" id="UP000535589">
    <property type="component" value="Unassembled WGS sequence"/>
</dbReference>
<evidence type="ECO:0000256" key="2">
    <source>
        <dbReference type="ARBA" id="ARBA00007023"/>
    </source>
</evidence>
<dbReference type="Gene3D" id="2.40.40.20">
    <property type="match status" value="1"/>
</dbReference>
<evidence type="ECO:0000256" key="7">
    <source>
        <dbReference type="ARBA" id="ARBA00023002"/>
    </source>
</evidence>
<dbReference type="InterPro" id="IPR017896">
    <property type="entry name" value="4Fe4S_Fe-S-bd"/>
</dbReference>
<comment type="similarity">
    <text evidence="2">In the C-terminal section; belongs to the prokaryotic molybdopterin-containing oxidoreductase family.</text>
</comment>
<accession>A0A7X8TU22</accession>
<keyword evidence="9" id="KW-0411">Iron-sulfur</keyword>
<dbReference type="GO" id="GO:0051539">
    <property type="term" value="F:4 iron, 4 sulfur cluster binding"/>
    <property type="evidence" value="ECO:0007669"/>
    <property type="project" value="UniProtKB-KW"/>
</dbReference>
<dbReference type="SUPFAM" id="SSF53706">
    <property type="entry name" value="Formate dehydrogenase/DMSO reductase, domains 1-3"/>
    <property type="match status" value="1"/>
</dbReference>
<evidence type="ECO:0000256" key="4">
    <source>
        <dbReference type="ARBA" id="ARBA00022505"/>
    </source>
</evidence>
<keyword evidence="6" id="KW-0677">Repeat</keyword>
<dbReference type="RefSeq" id="WP_168837884.1">
    <property type="nucleotide sequence ID" value="NZ_JABAIK010000030.1"/>
</dbReference>
<dbReference type="SMART" id="SM00926">
    <property type="entry name" value="Molybdop_Fe4S4"/>
    <property type="match status" value="1"/>
</dbReference>
<dbReference type="AlphaFoldDB" id="A0A7X8TU22"/>
<dbReference type="InterPro" id="IPR050123">
    <property type="entry name" value="Prok_molybdopt-oxidoreductase"/>
</dbReference>
<dbReference type="InterPro" id="IPR006657">
    <property type="entry name" value="MoPterin_dinucl-bd_dom"/>
</dbReference>
<dbReference type="InterPro" id="IPR041924">
    <property type="entry name" value="Formate_Dh-H_N"/>
</dbReference>
<dbReference type="GO" id="GO:0043546">
    <property type="term" value="F:molybdopterin cofactor binding"/>
    <property type="evidence" value="ECO:0007669"/>
    <property type="project" value="InterPro"/>
</dbReference>
<protein>
    <submittedName>
        <fullName evidence="13">Formate dehydrogenase subunit alpha</fullName>
    </submittedName>
</protein>
<dbReference type="Pfam" id="PF13510">
    <property type="entry name" value="Fer2_4"/>
    <property type="match status" value="1"/>
</dbReference>
<keyword evidence="4" id="KW-0500">Molybdenum</keyword>
<dbReference type="EMBL" id="JABAIK010000030">
    <property type="protein sequence ID" value="NLS14809.1"/>
    <property type="molecule type" value="Genomic_DNA"/>
</dbReference>
<dbReference type="Gene3D" id="2.20.25.90">
    <property type="entry name" value="ADC-like domains"/>
    <property type="match status" value="1"/>
</dbReference>
<evidence type="ECO:0000259" key="10">
    <source>
        <dbReference type="PROSITE" id="PS51085"/>
    </source>
</evidence>
<dbReference type="InterPro" id="IPR027467">
    <property type="entry name" value="MopterinOxRdtase_cofactor_BS"/>
</dbReference>
<comment type="cofactor">
    <cofactor evidence="1">
        <name>Mo-bis(molybdopterin guanine dinucleotide)</name>
        <dbReference type="ChEBI" id="CHEBI:60539"/>
    </cofactor>
</comment>
<dbReference type="GO" id="GO:1990204">
    <property type="term" value="C:oxidoreductase complex"/>
    <property type="evidence" value="ECO:0007669"/>
    <property type="project" value="UniProtKB-ARBA"/>
</dbReference>
<evidence type="ECO:0000259" key="12">
    <source>
        <dbReference type="PROSITE" id="PS51669"/>
    </source>
</evidence>
<dbReference type="GO" id="GO:0008863">
    <property type="term" value="F:formate dehydrogenase (NAD+) activity"/>
    <property type="evidence" value="ECO:0007669"/>
    <property type="project" value="InterPro"/>
</dbReference>
<feature type="domain" description="2Fe-2S ferredoxin-type" evidence="10">
    <location>
        <begin position="10"/>
        <end position="90"/>
    </location>
</feature>
<keyword evidence="5" id="KW-0479">Metal-binding</keyword>
<dbReference type="PANTHER" id="PTHR43105:SF14">
    <property type="entry name" value="FORMATE DEHYDROGENASE H"/>
    <property type="match status" value="1"/>
</dbReference>
<dbReference type="InterPro" id="IPR006478">
    <property type="entry name" value="Formate_DH_asu"/>
</dbReference>
<feature type="domain" description="4Fe-4S Mo/W bis-MGD-type" evidence="12">
    <location>
        <begin position="232"/>
        <end position="287"/>
    </location>
</feature>
<dbReference type="Pfam" id="PF12838">
    <property type="entry name" value="Fer4_7"/>
    <property type="match status" value="1"/>
</dbReference>
<dbReference type="Gene3D" id="3.40.50.740">
    <property type="match status" value="1"/>
</dbReference>
<dbReference type="CDD" id="cd02790">
    <property type="entry name" value="MopB_CT_Formate-Dh_H"/>
    <property type="match status" value="1"/>
</dbReference>
<dbReference type="InterPro" id="IPR006963">
    <property type="entry name" value="Mopterin_OxRdtase_4Fe-4S_dom"/>
</dbReference>
<evidence type="ECO:0000256" key="8">
    <source>
        <dbReference type="ARBA" id="ARBA00023004"/>
    </source>
</evidence>
<reference evidence="13 14" key="1">
    <citation type="submission" date="2020-04" db="EMBL/GenBank/DDBJ databases">
        <title>Vibrio sp. SM6, a novel species isolated from seawater.</title>
        <authorList>
            <person name="Wang X."/>
        </authorList>
    </citation>
    <scope>NUCLEOTIDE SEQUENCE [LARGE SCALE GENOMIC DNA]</scope>
    <source>
        <strain evidence="13 14">SM6</strain>
    </source>
</reference>
<dbReference type="CDD" id="cd00207">
    <property type="entry name" value="fer2"/>
    <property type="match status" value="1"/>
</dbReference>
<dbReference type="Gene3D" id="3.40.228.10">
    <property type="entry name" value="Dimethylsulfoxide Reductase, domain 2"/>
    <property type="match status" value="1"/>
</dbReference>
<dbReference type="PIRSF" id="PIRSF036643">
    <property type="entry name" value="FDH_alpha"/>
    <property type="match status" value="1"/>
</dbReference>
<comment type="caution">
    <text evidence="13">The sequence shown here is derived from an EMBL/GenBank/DDBJ whole genome shotgun (WGS) entry which is preliminary data.</text>
</comment>
<dbReference type="InterPro" id="IPR036010">
    <property type="entry name" value="2Fe-2S_ferredoxin-like_sf"/>
</dbReference>
<sequence length="942" mass="103748">MSTDAFNKKSTVSFTLDDKKVVAYPGESIWQVAKRHHNLLPHLCFSEQTGYRADGNCRACMVEIEGEHVLAASCMRYPTENMVVHTQTDRAIRTRKMVMELLTADQPVVNHDASSHFHDMQKLEQITQSRFPPKPKQFVPAADTSHVAIGVNLDACIECNLCQRACREVQVNHVIGMAHRGPATQIVFDQQDELSQSTCVACGECVQVCPTGALMPANLLNQDGEGDRGLAESKTKTICPYCGVGCQIEVATLDKKIAYIQGMNGPSNHQRLCVKGRFGYDYREHSHRLTKPLIRKPNTPKGLNVDPANPLQHFREATWEEALTFAANGLLALREQHGGESVAGFGSAKCTNEEAYLFQKLIRQAFGHNNVEHCTRLCHASSVKALMDDIGSGAVTATFNEIEHADFALVIGCNPPENHPVAATFLKQFARRGGELVVADPRSSAFALEARHHLRFNPSTDVALLNAMMHVIVRDNLQNEQYIEQHTENWPALKSHLQQQDLAQLSSICGIAIPVIEEVARHYANAKAAMIFWGMGVSQHSHGTDNCRALISLALMCGHIGRAGTGLHPLRGQNNVQGASDAGLMPMYLPDYKRPEDEDARSRLNQLWRGQASTHIGVWSDGVGYPIHPTSGLTAVEIIDAASLGEIKGMYIAGENPAMSDPNSAHVRKALATLEHLVVQDLFVTETANFADVILPAATFFEKNGTVTNTNRQVQMARQVLPPPSDAREDWRIIIAMAERMGLNWSYTSPAQIFEEMTQAMPSLHHITWQRLEKENSIIYPCLSEESSGESVVFGDAFPRPSSRAHFSPVTMLPPAEMPDDEYPLVLTTGRQLEHWHTGTMTRRSHVLDSVEPEANCSMHPSTIDKVGVSAGEQVKLTTRRGSVTVMVRADTAVAPDLVFLPFAYVEAAANMLTNPVLDPEGKIPEFKYSAVRVEPINAPSA</sequence>
<dbReference type="PANTHER" id="PTHR43105">
    <property type="entry name" value="RESPIRATORY NITRATE REDUCTASE"/>
    <property type="match status" value="1"/>
</dbReference>
<dbReference type="InterPro" id="IPR006655">
    <property type="entry name" value="Mopterin_OxRdtase_prok_CS"/>
</dbReference>
<dbReference type="GO" id="GO:0015942">
    <property type="term" value="P:formate metabolic process"/>
    <property type="evidence" value="ECO:0007669"/>
    <property type="project" value="InterPro"/>
</dbReference>
<evidence type="ECO:0000256" key="5">
    <source>
        <dbReference type="ARBA" id="ARBA00022723"/>
    </source>
</evidence>
<dbReference type="PROSITE" id="PS00490">
    <property type="entry name" value="MOLYBDOPTERIN_PROK_2"/>
    <property type="match status" value="1"/>
</dbReference>
<gene>
    <name evidence="13" type="primary">fdhF</name>
    <name evidence="13" type="ORF">HGP28_18280</name>
</gene>
<dbReference type="CDD" id="cd02753">
    <property type="entry name" value="MopB_Formate-Dh-H"/>
    <property type="match status" value="1"/>
</dbReference>
<dbReference type="SUPFAM" id="SSF50692">
    <property type="entry name" value="ADC-like"/>
    <property type="match status" value="1"/>
</dbReference>
<dbReference type="InterPro" id="IPR009010">
    <property type="entry name" value="Asp_de-COase-like_dom_sf"/>
</dbReference>
<dbReference type="InterPro" id="IPR017900">
    <property type="entry name" value="4Fe4S_Fe_S_CS"/>
</dbReference>
<dbReference type="GO" id="GO:0046872">
    <property type="term" value="F:metal ion binding"/>
    <property type="evidence" value="ECO:0007669"/>
    <property type="project" value="UniProtKB-KW"/>
</dbReference>
<dbReference type="GO" id="GO:0016020">
    <property type="term" value="C:membrane"/>
    <property type="evidence" value="ECO:0007669"/>
    <property type="project" value="TreeGrafter"/>
</dbReference>
<dbReference type="Gene3D" id="3.10.20.740">
    <property type="match status" value="1"/>
</dbReference>
<organism evidence="13 14">
    <name type="scientific">Vibrio agarilyticus</name>
    <dbReference type="NCBI Taxonomy" id="2726741"/>
    <lineage>
        <taxon>Bacteria</taxon>
        <taxon>Pseudomonadati</taxon>
        <taxon>Pseudomonadota</taxon>
        <taxon>Gammaproteobacteria</taxon>
        <taxon>Vibrionales</taxon>
        <taxon>Vibrionaceae</taxon>
        <taxon>Vibrio</taxon>
    </lineage>
</organism>
<dbReference type="PROSITE" id="PS00198">
    <property type="entry name" value="4FE4S_FER_1"/>
    <property type="match status" value="1"/>
</dbReference>
<keyword evidence="3" id="KW-0004">4Fe-4S</keyword>
<dbReference type="PROSITE" id="PS51379">
    <property type="entry name" value="4FE4S_FER_2"/>
    <property type="match status" value="2"/>
</dbReference>
<evidence type="ECO:0000259" key="11">
    <source>
        <dbReference type="PROSITE" id="PS51379"/>
    </source>
</evidence>
<dbReference type="GO" id="GO:0003954">
    <property type="term" value="F:NADH dehydrogenase activity"/>
    <property type="evidence" value="ECO:0007669"/>
    <property type="project" value="TreeGrafter"/>
</dbReference>
<keyword evidence="14" id="KW-1185">Reference proteome</keyword>
<dbReference type="Gene3D" id="3.30.70.20">
    <property type="match status" value="1"/>
</dbReference>
<dbReference type="Pfam" id="PF00384">
    <property type="entry name" value="Molybdopterin"/>
    <property type="match status" value="1"/>
</dbReference>
<dbReference type="PROSITE" id="PS51085">
    <property type="entry name" value="2FE2S_FER_2"/>
    <property type="match status" value="1"/>
</dbReference>
<dbReference type="PROSITE" id="PS00551">
    <property type="entry name" value="MOLYBDOPTERIN_PROK_1"/>
    <property type="match status" value="1"/>
</dbReference>
<evidence type="ECO:0000256" key="6">
    <source>
        <dbReference type="ARBA" id="ARBA00022737"/>
    </source>
</evidence>
<dbReference type="Pfam" id="PF04879">
    <property type="entry name" value="Molybdop_Fe4S4"/>
    <property type="match status" value="1"/>
</dbReference>
<dbReference type="FunFam" id="3.30.70.20:FF:000035">
    <property type="entry name" value="Iron hydrogenase 1"/>
    <property type="match status" value="1"/>
</dbReference>
<dbReference type="InterPro" id="IPR006656">
    <property type="entry name" value="Mopterin_OxRdtase"/>
</dbReference>
<dbReference type="Pfam" id="PF01568">
    <property type="entry name" value="Molydop_binding"/>
    <property type="match status" value="1"/>
</dbReference>
<evidence type="ECO:0000313" key="13">
    <source>
        <dbReference type="EMBL" id="NLS14809.1"/>
    </source>
</evidence>